<dbReference type="GO" id="GO:0005829">
    <property type="term" value="C:cytosol"/>
    <property type="evidence" value="ECO:0007669"/>
    <property type="project" value="TreeGrafter"/>
</dbReference>
<dbReference type="GO" id="GO:0005739">
    <property type="term" value="C:mitochondrion"/>
    <property type="evidence" value="ECO:0007669"/>
    <property type="project" value="TreeGrafter"/>
</dbReference>
<feature type="domain" description="FAD/NAD(P)-binding" evidence="6">
    <location>
        <begin position="28"/>
        <end position="131"/>
    </location>
</feature>
<comment type="caution">
    <text evidence="7">The sequence shown here is derived from an EMBL/GenBank/DDBJ whole genome shotgun (WGS) entry which is preliminary data.</text>
</comment>
<gene>
    <name evidence="7" type="ORF">B1A_18797</name>
</gene>
<dbReference type="PRINTS" id="PR00945">
    <property type="entry name" value="HGRDTASE"/>
</dbReference>
<evidence type="ECO:0000313" key="7">
    <source>
        <dbReference type="EMBL" id="EQD34204.1"/>
    </source>
</evidence>
<dbReference type="GO" id="GO:0034599">
    <property type="term" value="P:cellular response to oxidative stress"/>
    <property type="evidence" value="ECO:0007669"/>
    <property type="project" value="TreeGrafter"/>
</dbReference>
<evidence type="ECO:0000256" key="5">
    <source>
        <dbReference type="ARBA" id="ARBA00023284"/>
    </source>
</evidence>
<name>T0ZZH4_9ZZZZ</name>
<organism evidence="7">
    <name type="scientific">mine drainage metagenome</name>
    <dbReference type="NCBI Taxonomy" id="410659"/>
    <lineage>
        <taxon>unclassified sequences</taxon>
        <taxon>metagenomes</taxon>
        <taxon>ecological metagenomes</taxon>
    </lineage>
</organism>
<feature type="non-terminal residue" evidence="7">
    <location>
        <position position="135"/>
    </location>
</feature>
<dbReference type="PANTHER" id="PTHR42737">
    <property type="entry name" value="GLUTATHIONE REDUCTASE"/>
    <property type="match status" value="1"/>
</dbReference>
<dbReference type="Gene3D" id="3.50.50.60">
    <property type="entry name" value="FAD/NAD(P)-binding domain"/>
    <property type="match status" value="1"/>
</dbReference>
<dbReference type="GO" id="GO:0006749">
    <property type="term" value="P:glutathione metabolic process"/>
    <property type="evidence" value="ECO:0007669"/>
    <property type="project" value="TreeGrafter"/>
</dbReference>
<dbReference type="InterPro" id="IPR023753">
    <property type="entry name" value="FAD/NAD-binding_dom"/>
</dbReference>
<proteinExistence type="inferred from homology"/>
<keyword evidence="4" id="KW-1015">Disulfide bond</keyword>
<evidence type="ECO:0000256" key="2">
    <source>
        <dbReference type="ARBA" id="ARBA00007532"/>
    </source>
</evidence>
<dbReference type="InterPro" id="IPR036188">
    <property type="entry name" value="FAD/NAD-bd_sf"/>
</dbReference>
<dbReference type="PANTHER" id="PTHR42737:SF2">
    <property type="entry name" value="GLUTATHIONE REDUCTASE"/>
    <property type="match status" value="1"/>
</dbReference>
<dbReference type="SUPFAM" id="SSF51905">
    <property type="entry name" value="FAD/NAD(P)-binding domain"/>
    <property type="match status" value="1"/>
</dbReference>
<dbReference type="GO" id="GO:0050660">
    <property type="term" value="F:flavin adenine dinucleotide binding"/>
    <property type="evidence" value="ECO:0007669"/>
    <property type="project" value="InterPro"/>
</dbReference>
<dbReference type="EMBL" id="AUZX01013873">
    <property type="protein sequence ID" value="EQD34204.1"/>
    <property type="molecule type" value="Genomic_DNA"/>
</dbReference>
<reference evidence="7" key="1">
    <citation type="submission" date="2013-08" db="EMBL/GenBank/DDBJ databases">
        <authorList>
            <person name="Mendez C."/>
            <person name="Richter M."/>
            <person name="Ferrer M."/>
            <person name="Sanchez J."/>
        </authorList>
    </citation>
    <scope>NUCLEOTIDE SEQUENCE</scope>
</reference>
<dbReference type="AlphaFoldDB" id="T0ZZH4"/>
<evidence type="ECO:0000256" key="3">
    <source>
        <dbReference type="ARBA" id="ARBA00023002"/>
    </source>
</evidence>
<reference evidence="7" key="2">
    <citation type="journal article" date="2014" name="ISME J.">
        <title>Microbial stratification in low pH oxic and suboxic macroscopic growths along an acid mine drainage.</title>
        <authorList>
            <person name="Mendez-Garcia C."/>
            <person name="Mesa V."/>
            <person name="Sprenger R.R."/>
            <person name="Richter M."/>
            <person name="Diez M.S."/>
            <person name="Solano J."/>
            <person name="Bargiela R."/>
            <person name="Golyshina O.V."/>
            <person name="Manteca A."/>
            <person name="Ramos J.L."/>
            <person name="Gallego J.R."/>
            <person name="Llorente I."/>
            <person name="Martins Dos Santos V.A."/>
            <person name="Jensen O.N."/>
            <person name="Pelaez A.I."/>
            <person name="Sanchez J."/>
            <person name="Ferrer M."/>
        </authorList>
    </citation>
    <scope>NUCLEOTIDE SEQUENCE</scope>
</reference>
<accession>T0ZZH4</accession>
<evidence type="ECO:0000259" key="6">
    <source>
        <dbReference type="Pfam" id="PF07992"/>
    </source>
</evidence>
<dbReference type="GO" id="GO:0045454">
    <property type="term" value="P:cell redox homeostasis"/>
    <property type="evidence" value="ECO:0007669"/>
    <property type="project" value="InterPro"/>
</dbReference>
<evidence type="ECO:0000256" key="4">
    <source>
        <dbReference type="ARBA" id="ARBA00023157"/>
    </source>
</evidence>
<dbReference type="FunFam" id="3.50.50.60:FF:000012">
    <property type="entry name" value="Thioredoxin reductase 1, cytoplasmic"/>
    <property type="match status" value="1"/>
</dbReference>
<sequence length="135" mass="14969">MNWGYKSDLISLKIKYYNFYATFIDPHTLLLDNGKTQEKVTADKIVIAVGGRPQYPNIPGDKEFGITSDDVFSLKKAPGKTLCVGASYIALECAGFLSSLGYPTTVMVRSILLRGFDQDMANKVGAYMENRRSKV</sequence>
<evidence type="ECO:0000256" key="1">
    <source>
        <dbReference type="ARBA" id="ARBA00001974"/>
    </source>
</evidence>
<keyword evidence="3" id="KW-0560">Oxidoreductase</keyword>
<keyword evidence="5" id="KW-0676">Redox-active center</keyword>
<comment type="similarity">
    <text evidence="2">Belongs to the class-I pyridine nucleotide-disulfide oxidoreductase family.</text>
</comment>
<dbReference type="InterPro" id="IPR046952">
    <property type="entry name" value="GSHR/TRXR-like"/>
</dbReference>
<comment type="cofactor">
    <cofactor evidence="1">
        <name>FAD</name>
        <dbReference type="ChEBI" id="CHEBI:57692"/>
    </cofactor>
</comment>
<dbReference type="Pfam" id="PF07992">
    <property type="entry name" value="Pyr_redox_2"/>
    <property type="match status" value="1"/>
</dbReference>
<dbReference type="GO" id="GO:0004362">
    <property type="term" value="F:glutathione-disulfide reductase (NADPH) activity"/>
    <property type="evidence" value="ECO:0007669"/>
    <property type="project" value="TreeGrafter"/>
</dbReference>
<protein>
    <submittedName>
        <fullName evidence="7">Thioredoxin reductase 2 isoform 2</fullName>
    </submittedName>
</protein>